<gene>
    <name evidence="8" type="ORF">IV501_15235</name>
</gene>
<dbReference type="GO" id="GO:0003677">
    <property type="term" value="F:DNA binding"/>
    <property type="evidence" value="ECO:0007669"/>
    <property type="project" value="UniProtKB-KW"/>
</dbReference>
<dbReference type="SUPFAM" id="SSF88946">
    <property type="entry name" value="Sigma2 domain of RNA polymerase sigma factors"/>
    <property type="match status" value="1"/>
</dbReference>
<keyword evidence="9" id="KW-1185">Reference proteome</keyword>
<dbReference type="InterPro" id="IPR039425">
    <property type="entry name" value="RNA_pol_sigma-70-like"/>
</dbReference>
<evidence type="ECO:0000256" key="3">
    <source>
        <dbReference type="ARBA" id="ARBA00023082"/>
    </source>
</evidence>
<keyword evidence="5" id="KW-0804">Transcription</keyword>
<evidence type="ECO:0000256" key="4">
    <source>
        <dbReference type="ARBA" id="ARBA00023125"/>
    </source>
</evidence>
<dbReference type="EMBL" id="JAEPES010000006">
    <property type="protein sequence ID" value="MBK4348985.1"/>
    <property type="molecule type" value="Genomic_DNA"/>
</dbReference>
<dbReference type="InterPro" id="IPR013325">
    <property type="entry name" value="RNA_pol_sigma_r2"/>
</dbReference>
<dbReference type="SUPFAM" id="SSF88659">
    <property type="entry name" value="Sigma3 and sigma4 domains of RNA polymerase sigma factors"/>
    <property type="match status" value="1"/>
</dbReference>
<dbReference type="InterPro" id="IPR014284">
    <property type="entry name" value="RNA_pol_sigma-70_dom"/>
</dbReference>
<evidence type="ECO:0000313" key="9">
    <source>
        <dbReference type="Proteomes" id="UP000636458"/>
    </source>
</evidence>
<sequence>MIDNEAELWQRARQDDGWAFAQIFDLHRDRIHGHALSLMGNLHDADEIVAAAFFELWRKRRTVVLVDRSVRPWLLVATVNLSRNARRSTARYRRLLQSLPHPEPVLAHNAEQGEASLRLASSLGRLAPDDAALFVLTALEGLSVANAAQTIGLKPGTARVRLHRARARLRAELGDLKPDTRPAMEGSVS</sequence>
<dbReference type="Pfam" id="PF04542">
    <property type="entry name" value="Sigma70_r2"/>
    <property type="match status" value="1"/>
</dbReference>
<feature type="domain" description="RNA polymerase sigma-70 region 2" evidence="6">
    <location>
        <begin position="24"/>
        <end position="91"/>
    </location>
</feature>
<keyword evidence="2" id="KW-0805">Transcription regulation</keyword>
<dbReference type="GO" id="GO:0006352">
    <property type="term" value="P:DNA-templated transcription initiation"/>
    <property type="evidence" value="ECO:0007669"/>
    <property type="project" value="InterPro"/>
</dbReference>
<dbReference type="InterPro" id="IPR013249">
    <property type="entry name" value="RNA_pol_sigma70_r4_t2"/>
</dbReference>
<name>A0A934SP31_9MICO</name>
<evidence type="ECO:0000256" key="5">
    <source>
        <dbReference type="ARBA" id="ARBA00023163"/>
    </source>
</evidence>
<proteinExistence type="inferred from homology"/>
<dbReference type="Pfam" id="PF08281">
    <property type="entry name" value="Sigma70_r4_2"/>
    <property type="match status" value="1"/>
</dbReference>
<dbReference type="Gene3D" id="1.10.10.10">
    <property type="entry name" value="Winged helix-like DNA-binding domain superfamily/Winged helix DNA-binding domain"/>
    <property type="match status" value="1"/>
</dbReference>
<dbReference type="InterPro" id="IPR036388">
    <property type="entry name" value="WH-like_DNA-bd_sf"/>
</dbReference>
<protein>
    <submittedName>
        <fullName evidence="8">RNA polymerase sigma factor</fullName>
    </submittedName>
</protein>
<comment type="caution">
    <text evidence="8">The sequence shown here is derived from an EMBL/GenBank/DDBJ whole genome shotgun (WGS) entry which is preliminary data.</text>
</comment>
<evidence type="ECO:0000259" key="7">
    <source>
        <dbReference type="Pfam" id="PF08281"/>
    </source>
</evidence>
<dbReference type="PANTHER" id="PTHR43133:SF8">
    <property type="entry name" value="RNA POLYMERASE SIGMA FACTOR HI_1459-RELATED"/>
    <property type="match status" value="1"/>
</dbReference>
<dbReference type="NCBIfam" id="TIGR02937">
    <property type="entry name" value="sigma70-ECF"/>
    <property type="match status" value="1"/>
</dbReference>
<dbReference type="PANTHER" id="PTHR43133">
    <property type="entry name" value="RNA POLYMERASE ECF-TYPE SIGMA FACTO"/>
    <property type="match status" value="1"/>
</dbReference>
<dbReference type="InterPro" id="IPR007627">
    <property type="entry name" value="RNA_pol_sigma70_r2"/>
</dbReference>
<dbReference type="InterPro" id="IPR013324">
    <property type="entry name" value="RNA_pol_sigma_r3/r4-like"/>
</dbReference>
<feature type="domain" description="RNA polymerase sigma factor 70 region 4 type 2" evidence="7">
    <location>
        <begin position="118"/>
        <end position="169"/>
    </location>
</feature>
<dbReference type="GO" id="GO:0016987">
    <property type="term" value="F:sigma factor activity"/>
    <property type="evidence" value="ECO:0007669"/>
    <property type="project" value="UniProtKB-KW"/>
</dbReference>
<evidence type="ECO:0000256" key="1">
    <source>
        <dbReference type="ARBA" id="ARBA00010641"/>
    </source>
</evidence>
<keyword evidence="3" id="KW-0731">Sigma factor</keyword>
<organism evidence="8 9">
    <name type="scientific">Lacisediminihabitans changchengi</name>
    <dbReference type="NCBI Taxonomy" id="2787634"/>
    <lineage>
        <taxon>Bacteria</taxon>
        <taxon>Bacillati</taxon>
        <taxon>Actinomycetota</taxon>
        <taxon>Actinomycetes</taxon>
        <taxon>Micrococcales</taxon>
        <taxon>Microbacteriaceae</taxon>
        <taxon>Lacisediminihabitans</taxon>
    </lineage>
</organism>
<dbReference type="AlphaFoldDB" id="A0A934SP31"/>
<evidence type="ECO:0000259" key="6">
    <source>
        <dbReference type="Pfam" id="PF04542"/>
    </source>
</evidence>
<dbReference type="Gene3D" id="1.10.1740.10">
    <property type="match status" value="1"/>
</dbReference>
<comment type="similarity">
    <text evidence="1">Belongs to the sigma-70 factor family. ECF subfamily.</text>
</comment>
<dbReference type="Proteomes" id="UP000636458">
    <property type="component" value="Unassembled WGS sequence"/>
</dbReference>
<evidence type="ECO:0000313" key="8">
    <source>
        <dbReference type="EMBL" id="MBK4348985.1"/>
    </source>
</evidence>
<keyword evidence="4" id="KW-0238">DNA-binding</keyword>
<accession>A0A934SP31</accession>
<reference evidence="8" key="1">
    <citation type="submission" date="2021-01" db="EMBL/GenBank/DDBJ databases">
        <title>Lacisediminihabitans sp. nov. strain G11-30, isolated from Antarctic Soil.</title>
        <authorList>
            <person name="Li J."/>
        </authorList>
    </citation>
    <scope>NUCLEOTIDE SEQUENCE</scope>
    <source>
        <strain evidence="8">G11-30</strain>
    </source>
</reference>
<evidence type="ECO:0000256" key="2">
    <source>
        <dbReference type="ARBA" id="ARBA00023015"/>
    </source>
</evidence>